<feature type="region of interest" description="Disordered" evidence="1">
    <location>
        <begin position="45"/>
        <end position="96"/>
    </location>
</feature>
<reference evidence="2" key="1">
    <citation type="journal article" date="2021" name="G3 (Bethesda)">
        <title>Genomic diversity, chromosomal rearrangements, and interspecies hybridization in the ogataea polymorpha species complex.</title>
        <authorList>
            <person name="Hanson S.J."/>
            <person name="Cinneide E.O."/>
            <person name="Salzberg L.I."/>
            <person name="Wolfe K.H."/>
            <person name="McGowan J."/>
            <person name="Fitzpatrick D.A."/>
            <person name="Matlin K."/>
        </authorList>
    </citation>
    <scope>NUCLEOTIDE SEQUENCE</scope>
    <source>
        <strain evidence="2">83-405-1</strain>
    </source>
</reference>
<feature type="compositionally biased region" description="Basic and acidic residues" evidence="1">
    <location>
        <begin position="50"/>
        <end position="59"/>
    </location>
</feature>
<dbReference type="Proteomes" id="UP000738402">
    <property type="component" value="Unassembled WGS sequence"/>
</dbReference>
<feature type="compositionally biased region" description="Polar residues" evidence="1">
    <location>
        <begin position="82"/>
        <end position="96"/>
    </location>
</feature>
<proteinExistence type="predicted"/>
<gene>
    <name evidence="2" type="ORF">KL933_002356</name>
</gene>
<evidence type="ECO:0000256" key="1">
    <source>
        <dbReference type="SAM" id="MobiDB-lite"/>
    </source>
</evidence>
<evidence type="ECO:0000313" key="3">
    <source>
        <dbReference type="Proteomes" id="UP000738402"/>
    </source>
</evidence>
<sequence length="96" mass="10264">KPGRISPGGIHRHSPQVRWREPGFRGLAREATKYDVGVSSCVCCDGRSFGNDRKSRDRSNGTNKSSKGRSGVRLKYSDATAGGTTSNSPALRNGAN</sequence>
<name>A0AAN6D5Z0_9ASCO</name>
<dbReference type="AlphaFoldDB" id="A0AAN6D5Z0"/>
<organism evidence="2 3">
    <name type="scientific">Ogataea haglerorum</name>
    <dbReference type="NCBI Taxonomy" id="1937702"/>
    <lineage>
        <taxon>Eukaryota</taxon>
        <taxon>Fungi</taxon>
        <taxon>Dikarya</taxon>
        <taxon>Ascomycota</taxon>
        <taxon>Saccharomycotina</taxon>
        <taxon>Pichiomycetes</taxon>
        <taxon>Pichiales</taxon>
        <taxon>Pichiaceae</taxon>
        <taxon>Ogataea</taxon>
    </lineage>
</organism>
<dbReference type="EMBL" id="JAHLUH010000006">
    <property type="protein sequence ID" value="KAG7727422.1"/>
    <property type="molecule type" value="Genomic_DNA"/>
</dbReference>
<feature type="non-terminal residue" evidence="2">
    <location>
        <position position="1"/>
    </location>
</feature>
<evidence type="ECO:0000313" key="2">
    <source>
        <dbReference type="EMBL" id="KAG7727422.1"/>
    </source>
</evidence>
<protein>
    <submittedName>
        <fullName evidence="2">Uncharacterized protein</fullName>
    </submittedName>
</protein>
<accession>A0AAN6D5Z0</accession>
<comment type="caution">
    <text evidence="2">The sequence shown here is derived from an EMBL/GenBank/DDBJ whole genome shotgun (WGS) entry which is preliminary data.</text>
</comment>